<dbReference type="HOGENOM" id="CLU_1014866_0_0_4"/>
<dbReference type="KEGG" id="lhk:LHK_01951"/>
<dbReference type="Proteomes" id="UP000002010">
    <property type="component" value="Chromosome"/>
</dbReference>
<accession>C1D8Z5</accession>
<dbReference type="GO" id="GO:0006508">
    <property type="term" value="P:proteolysis"/>
    <property type="evidence" value="ECO:0007669"/>
    <property type="project" value="UniProtKB-KW"/>
</dbReference>
<keyword evidence="3" id="KW-0645">Protease</keyword>
<dbReference type="STRING" id="557598.LHK_01951"/>
<dbReference type="PANTHER" id="PTHR33490">
    <property type="entry name" value="BLR5614 PROTEIN-RELATED"/>
    <property type="match status" value="1"/>
</dbReference>
<feature type="domain" description="Bacterial transglutaminase-like N-terminal" evidence="2">
    <location>
        <begin position="5"/>
        <end position="79"/>
    </location>
</feature>
<feature type="compositionally biased region" description="Low complexity" evidence="1">
    <location>
        <begin position="247"/>
        <end position="267"/>
    </location>
</feature>
<evidence type="ECO:0000313" key="3">
    <source>
        <dbReference type="EMBL" id="ACO74935.1"/>
    </source>
</evidence>
<proteinExistence type="predicted"/>
<protein>
    <submittedName>
        <fullName evidence="3">Transglutaminase-like enzyme, putative cysteine protease</fullName>
    </submittedName>
</protein>
<dbReference type="eggNOG" id="COG1305">
    <property type="taxonomic scope" value="Bacteria"/>
</dbReference>
<evidence type="ECO:0000259" key="2">
    <source>
        <dbReference type="Pfam" id="PF08379"/>
    </source>
</evidence>
<keyword evidence="4" id="KW-1185">Reference proteome</keyword>
<dbReference type="AlphaFoldDB" id="C1D8Z5"/>
<keyword evidence="3" id="KW-0378">Hydrolase</keyword>
<dbReference type="GO" id="GO:0008233">
    <property type="term" value="F:peptidase activity"/>
    <property type="evidence" value="ECO:0007669"/>
    <property type="project" value="UniProtKB-KW"/>
</dbReference>
<dbReference type="EMBL" id="CP001154">
    <property type="protein sequence ID" value="ACO74935.1"/>
    <property type="molecule type" value="Genomic_DNA"/>
</dbReference>
<dbReference type="PANTHER" id="PTHR33490:SF6">
    <property type="entry name" value="SLL1049 PROTEIN"/>
    <property type="match status" value="1"/>
</dbReference>
<reference evidence="3 4" key="1">
    <citation type="journal article" date="2009" name="PLoS Genet.">
        <title>The complete genome and proteome of Laribacter hongkongensis reveal potential mechanisms for adaptations to different temperatures and habitats.</title>
        <authorList>
            <person name="Woo P.C."/>
            <person name="Lau S.K."/>
            <person name="Tse H."/>
            <person name="Teng J.L."/>
            <person name="Curreem S.O."/>
            <person name="Tsang A.K."/>
            <person name="Fan R.Y."/>
            <person name="Wong G.K."/>
            <person name="Huang Y."/>
            <person name="Loman N.J."/>
            <person name="Snyder L.A."/>
            <person name="Cai J.J."/>
            <person name="Huang J.D."/>
            <person name="Mak W."/>
            <person name="Pallen M.J."/>
            <person name="Lok S."/>
            <person name="Yuen K.Y."/>
        </authorList>
    </citation>
    <scope>NUCLEOTIDE SEQUENCE [LARGE SCALE GENOMIC DNA]</scope>
    <source>
        <strain evidence="3 4">HLHK9</strain>
    </source>
</reference>
<sequence>MKLLVQHRTVYRYDERVAHSTQYLRLTPADSARQHVLDWQLGLPARAVRSRDAFGNWLHTLTLDHPHHEILIQANGTVETRDGPAIETDPASPLPYLRHTPLTMPDRAIRQFAAPFAELVGREPATGLEAMLHALLDAMPYLPGRTDATTPGCRSLRSRCRRLPGPRAGVRRRLPLAGCAGPAMSAAISMPKTSRKWPATPGPKSASATTGTVWIRPMVAGPTAATSSSPSAWIIWTPARYAVCASGAAESASTATHGSDSPSSNSSNDDKAPP</sequence>
<evidence type="ECO:0000313" key="4">
    <source>
        <dbReference type="Proteomes" id="UP000002010"/>
    </source>
</evidence>
<evidence type="ECO:0000256" key="1">
    <source>
        <dbReference type="SAM" id="MobiDB-lite"/>
    </source>
</evidence>
<gene>
    <name evidence="3" type="ordered locus">LHK_01951</name>
</gene>
<dbReference type="InterPro" id="IPR013589">
    <property type="entry name" value="Bac_transglu_N"/>
</dbReference>
<dbReference type="Pfam" id="PF08379">
    <property type="entry name" value="Bact_transglu_N"/>
    <property type="match status" value="1"/>
</dbReference>
<name>C1D8Z5_LARHH</name>
<feature type="region of interest" description="Disordered" evidence="1">
    <location>
        <begin position="247"/>
        <end position="274"/>
    </location>
</feature>
<organism evidence="3 4">
    <name type="scientific">Laribacter hongkongensis (strain HLHK9)</name>
    <dbReference type="NCBI Taxonomy" id="557598"/>
    <lineage>
        <taxon>Bacteria</taxon>
        <taxon>Pseudomonadati</taxon>
        <taxon>Pseudomonadota</taxon>
        <taxon>Betaproteobacteria</taxon>
        <taxon>Neisseriales</taxon>
        <taxon>Aquaspirillaceae</taxon>
        <taxon>Laribacter</taxon>
    </lineage>
</organism>